<feature type="non-terminal residue" evidence="3">
    <location>
        <position position="188"/>
    </location>
</feature>
<dbReference type="EMBL" id="BTRK01000005">
    <property type="protein sequence ID" value="GMR54736.1"/>
    <property type="molecule type" value="Genomic_DNA"/>
</dbReference>
<accession>A0AAN5I973</accession>
<dbReference type="PROSITE" id="PS50097">
    <property type="entry name" value="BTB"/>
    <property type="match status" value="1"/>
</dbReference>
<evidence type="ECO:0000259" key="2">
    <source>
        <dbReference type="PROSITE" id="PS50144"/>
    </source>
</evidence>
<dbReference type="AlphaFoldDB" id="A0AAN5I973"/>
<dbReference type="InterPro" id="IPR008974">
    <property type="entry name" value="TRAF-like"/>
</dbReference>
<sequence>LLWRRLEVTRLQALLYRVSFDSNRTSPKSPTMASSHLRLKLEECLVYKDCDNWGFSKVCSWEDLIDEEKGFIKDGKIVIEARFTLSKIAGIRIPLSIDFTDSNECRHDVALIIDGEKIYVNKGYLSIHSPVFTAMFYGDFAEKDRKEIELKDIDRMEFIEMLYVIYPSNKSISRSVLYAILFLLPIIR</sequence>
<keyword evidence="4" id="KW-1185">Reference proteome</keyword>
<dbReference type="CDD" id="cd01165">
    <property type="entry name" value="BTB_POZ"/>
    <property type="match status" value="1"/>
</dbReference>
<feature type="domain" description="MATH" evidence="2">
    <location>
        <begin position="1"/>
        <end position="83"/>
    </location>
</feature>
<dbReference type="InterPro" id="IPR000210">
    <property type="entry name" value="BTB/POZ_dom"/>
</dbReference>
<dbReference type="InterPro" id="IPR002083">
    <property type="entry name" value="MATH/TRAF_dom"/>
</dbReference>
<gene>
    <name evidence="3" type="ORF">PMAYCL1PPCAC_24931</name>
</gene>
<dbReference type="SUPFAM" id="SSF49599">
    <property type="entry name" value="TRAF domain-like"/>
    <property type="match status" value="1"/>
</dbReference>
<dbReference type="PANTHER" id="PTHR47022:SF1">
    <property type="entry name" value="BTB AND MATH DOMAIN-CONTAINING PROTEIN 36-RELATED"/>
    <property type="match status" value="1"/>
</dbReference>
<dbReference type="InterPro" id="IPR011333">
    <property type="entry name" value="SKP1/BTB/POZ_sf"/>
</dbReference>
<dbReference type="PROSITE" id="PS50144">
    <property type="entry name" value="MATH"/>
    <property type="match status" value="1"/>
</dbReference>
<evidence type="ECO:0000259" key="1">
    <source>
        <dbReference type="PROSITE" id="PS50097"/>
    </source>
</evidence>
<proteinExistence type="predicted"/>
<dbReference type="Pfam" id="PF00651">
    <property type="entry name" value="BTB"/>
    <property type="match status" value="1"/>
</dbReference>
<dbReference type="SMART" id="SM00225">
    <property type="entry name" value="BTB"/>
    <property type="match status" value="1"/>
</dbReference>
<evidence type="ECO:0000313" key="4">
    <source>
        <dbReference type="Proteomes" id="UP001328107"/>
    </source>
</evidence>
<name>A0AAN5I973_9BILA</name>
<feature type="domain" description="BTB" evidence="1">
    <location>
        <begin position="107"/>
        <end position="174"/>
    </location>
</feature>
<dbReference type="PANTHER" id="PTHR47022">
    <property type="entry name" value="BTB AND MATH DOMAIN-CONTAINING PROTEIN 36-RELATED"/>
    <property type="match status" value="1"/>
</dbReference>
<evidence type="ECO:0008006" key="5">
    <source>
        <dbReference type="Google" id="ProtNLM"/>
    </source>
</evidence>
<comment type="caution">
    <text evidence="3">The sequence shown here is derived from an EMBL/GenBank/DDBJ whole genome shotgun (WGS) entry which is preliminary data.</text>
</comment>
<dbReference type="SUPFAM" id="SSF54695">
    <property type="entry name" value="POZ domain"/>
    <property type="match status" value="1"/>
</dbReference>
<reference evidence="4" key="1">
    <citation type="submission" date="2022-10" db="EMBL/GenBank/DDBJ databases">
        <title>Genome assembly of Pristionchus species.</title>
        <authorList>
            <person name="Yoshida K."/>
            <person name="Sommer R.J."/>
        </authorList>
    </citation>
    <scope>NUCLEOTIDE SEQUENCE [LARGE SCALE GENOMIC DNA]</scope>
    <source>
        <strain evidence="4">RS5460</strain>
    </source>
</reference>
<organism evidence="3 4">
    <name type="scientific">Pristionchus mayeri</name>
    <dbReference type="NCBI Taxonomy" id="1317129"/>
    <lineage>
        <taxon>Eukaryota</taxon>
        <taxon>Metazoa</taxon>
        <taxon>Ecdysozoa</taxon>
        <taxon>Nematoda</taxon>
        <taxon>Chromadorea</taxon>
        <taxon>Rhabditida</taxon>
        <taxon>Rhabditina</taxon>
        <taxon>Diplogasteromorpha</taxon>
        <taxon>Diplogasteroidea</taxon>
        <taxon>Neodiplogasteridae</taxon>
        <taxon>Pristionchus</taxon>
    </lineage>
</organism>
<protein>
    <recommendedName>
        <fullName evidence="5">BTB domain-containing protein</fullName>
    </recommendedName>
</protein>
<dbReference type="Gene3D" id="3.30.710.10">
    <property type="entry name" value="Potassium Channel Kv1.1, Chain A"/>
    <property type="match status" value="1"/>
</dbReference>
<dbReference type="Gene3D" id="2.60.210.10">
    <property type="entry name" value="Apoptosis, Tumor Necrosis Factor Receptor Associated Protein 2, Chain A"/>
    <property type="match status" value="1"/>
</dbReference>
<evidence type="ECO:0000313" key="3">
    <source>
        <dbReference type="EMBL" id="GMR54736.1"/>
    </source>
</evidence>
<dbReference type="Proteomes" id="UP001328107">
    <property type="component" value="Unassembled WGS sequence"/>
</dbReference>
<feature type="non-terminal residue" evidence="3">
    <location>
        <position position="1"/>
    </location>
</feature>